<feature type="region of interest" description="Disordered" evidence="1">
    <location>
        <begin position="1"/>
        <end position="43"/>
    </location>
</feature>
<feature type="compositionally biased region" description="Polar residues" evidence="1">
    <location>
        <begin position="1"/>
        <end position="12"/>
    </location>
</feature>
<comment type="caution">
    <text evidence="2">The sequence shown here is derived from an EMBL/GenBank/DDBJ whole genome shotgun (WGS) entry which is preliminary data.</text>
</comment>
<evidence type="ECO:0000256" key="1">
    <source>
        <dbReference type="SAM" id="MobiDB-lite"/>
    </source>
</evidence>
<proteinExistence type="predicted"/>
<dbReference type="EMBL" id="SPHZ02000010">
    <property type="protein sequence ID" value="KAF0895786.1"/>
    <property type="molecule type" value="Genomic_DNA"/>
</dbReference>
<organism evidence="2 3">
    <name type="scientific">Oryza meyeriana var. granulata</name>
    <dbReference type="NCBI Taxonomy" id="110450"/>
    <lineage>
        <taxon>Eukaryota</taxon>
        <taxon>Viridiplantae</taxon>
        <taxon>Streptophyta</taxon>
        <taxon>Embryophyta</taxon>
        <taxon>Tracheophyta</taxon>
        <taxon>Spermatophyta</taxon>
        <taxon>Magnoliopsida</taxon>
        <taxon>Liliopsida</taxon>
        <taxon>Poales</taxon>
        <taxon>Poaceae</taxon>
        <taxon>BOP clade</taxon>
        <taxon>Oryzoideae</taxon>
        <taxon>Oryzeae</taxon>
        <taxon>Oryzinae</taxon>
        <taxon>Oryza</taxon>
        <taxon>Oryza meyeriana</taxon>
    </lineage>
</organism>
<sequence length="102" mass="10304">MEEDPASTTEGDTTAPLEVSPTAFADADEAAGRPTPLTGFTEDCTPMAKDSATIGEVAPTSVVDATTEGDTTAAAEVSSTIVTEPDNPIAIVDLAAMTIDDD</sequence>
<keyword evidence="3" id="KW-1185">Reference proteome</keyword>
<dbReference type="Proteomes" id="UP000479710">
    <property type="component" value="Unassembled WGS sequence"/>
</dbReference>
<dbReference type="AlphaFoldDB" id="A0A6G1C6K1"/>
<name>A0A6G1C6K1_9ORYZ</name>
<evidence type="ECO:0000313" key="3">
    <source>
        <dbReference type="Proteomes" id="UP000479710"/>
    </source>
</evidence>
<accession>A0A6G1C6K1</accession>
<evidence type="ECO:0000313" key="2">
    <source>
        <dbReference type="EMBL" id="KAF0895786.1"/>
    </source>
</evidence>
<reference evidence="2 3" key="1">
    <citation type="submission" date="2019-11" db="EMBL/GenBank/DDBJ databases">
        <title>Whole genome sequence of Oryza granulata.</title>
        <authorList>
            <person name="Li W."/>
        </authorList>
    </citation>
    <scope>NUCLEOTIDE SEQUENCE [LARGE SCALE GENOMIC DNA]</scope>
    <source>
        <strain evidence="3">cv. Menghai</strain>
        <tissue evidence="2">Leaf</tissue>
    </source>
</reference>
<protein>
    <submittedName>
        <fullName evidence="2">Uncharacterized protein</fullName>
    </submittedName>
</protein>
<gene>
    <name evidence="2" type="ORF">E2562_016519</name>
</gene>